<dbReference type="Proteomes" id="UP000000844">
    <property type="component" value="Chromosome"/>
</dbReference>
<evidence type="ECO:0000256" key="1">
    <source>
        <dbReference type="SAM" id="MobiDB-lite"/>
    </source>
</evidence>
<gene>
    <name evidence="2" type="ordered locus">Snas_4855</name>
</gene>
<proteinExistence type="predicted"/>
<feature type="region of interest" description="Disordered" evidence="1">
    <location>
        <begin position="635"/>
        <end position="669"/>
    </location>
</feature>
<organism evidence="2 3">
    <name type="scientific">Stackebrandtia nassauensis (strain DSM 44728 / CIP 108903 / NRRL B-16338 / NBRC 102104 / LLR-40K-21)</name>
    <dbReference type="NCBI Taxonomy" id="446470"/>
    <lineage>
        <taxon>Bacteria</taxon>
        <taxon>Bacillati</taxon>
        <taxon>Actinomycetota</taxon>
        <taxon>Actinomycetes</taxon>
        <taxon>Glycomycetales</taxon>
        <taxon>Glycomycetaceae</taxon>
        <taxon>Stackebrandtia</taxon>
    </lineage>
</organism>
<reference evidence="2 3" key="1">
    <citation type="journal article" date="2009" name="Stand. Genomic Sci.">
        <title>Complete genome sequence of Stackebrandtia nassauensis type strain (LLR-40K-21).</title>
        <authorList>
            <person name="Munk C."/>
            <person name="Lapidus A."/>
            <person name="Copeland A."/>
            <person name="Jando M."/>
            <person name="Mayilraj S."/>
            <person name="Glavina Del Rio T."/>
            <person name="Nolan M."/>
            <person name="Chen F."/>
            <person name="Lucas S."/>
            <person name="Tice H."/>
            <person name="Cheng J.F."/>
            <person name="Han C."/>
            <person name="Detter J.C."/>
            <person name="Bruce D."/>
            <person name="Goodwin L."/>
            <person name="Chain P."/>
            <person name="Pitluck S."/>
            <person name="Goker M."/>
            <person name="Ovchinikova G."/>
            <person name="Pati A."/>
            <person name="Ivanova N."/>
            <person name="Mavromatis K."/>
            <person name="Chen A."/>
            <person name="Palaniappan K."/>
            <person name="Land M."/>
            <person name="Hauser L."/>
            <person name="Chang Y.J."/>
            <person name="Jeffries C.D."/>
            <person name="Bristow J."/>
            <person name="Eisen J.A."/>
            <person name="Markowitz V."/>
            <person name="Hugenholtz P."/>
            <person name="Kyrpides N.C."/>
            <person name="Klenk H.P."/>
        </authorList>
    </citation>
    <scope>NUCLEOTIDE SEQUENCE [LARGE SCALE GENOMIC DNA]</scope>
    <source>
        <strain evidence="3">DSM 44728 / CIP 108903 / NRRL B-16338 / NBRC 102104 / LLR-40K-21</strain>
    </source>
</reference>
<feature type="compositionally biased region" description="Basic residues" evidence="1">
    <location>
        <begin position="657"/>
        <end position="669"/>
    </location>
</feature>
<dbReference type="HOGENOM" id="CLU_026633_0_0_11"/>
<evidence type="ECO:0000313" key="2">
    <source>
        <dbReference type="EMBL" id="ADD44496.1"/>
    </source>
</evidence>
<dbReference type="eggNOG" id="ENOG502ZB3I">
    <property type="taxonomic scope" value="Bacteria"/>
</dbReference>
<dbReference type="STRING" id="446470.Snas_4855"/>
<name>D3Q8Q4_STANL</name>
<evidence type="ECO:0000313" key="3">
    <source>
        <dbReference type="Proteomes" id="UP000000844"/>
    </source>
</evidence>
<dbReference type="AlphaFoldDB" id="D3Q8Q4"/>
<dbReference type="RefSeq" id="WP_013020067.1">
    <property type="nucleotide sequence ID" value="NC_013947.1"/>
</dbReference>
<dbReference type="EMBL" id="CP001778">
    <property type="protein sequence ID" value="ADD44496.1"/>
    <property type="molecule type" value="Genomic_DNA"/>
</dbReference>
<accession>D3Q8Q4</accession>
<protein>
    <submittedName>
        <fullName evidence="2">Uncharacterized protein</fullName>
    </submittedName>
</protein>
<dbReference type="KEGG" id="sna:Snas_4855"/>
<dbReference type="OrthoDB" id="3578774at2"/>
<keyword evidence="3" id="KW-1185">Reference proteome</keyword>
<sequence>MRTCFDIAEHEEYHAARDLLIRRCREWAAEHDRPSDDTIVMSALDSRHYGPDGRLTYWTPWHVRYFLLEWIPRYMDAESGELDRAPEVLRTMLRFITDYGLRDPRGAAPQDNEKAIDATAPSFAEAVDDTARFGVSKFWTRVARTHGVDVADPGAVSRFQEQVRAGEVEVDEELLTRLLADSSARQPLGEGRALAQLPVKLPSTLELGEAADASPVVIRLRGLVEWLGSEGRPVTGTGALRRPDARKLAQRLDIELADVPLYVAWSKRTRLARQYRGKLVPVAKSASLLDDPLTLWRRAFDTLGQIGPEVFRSVPGEDGSMLEFTYADVLPDVLNSLYSLPEPMPLLRLGETVWQYSCGVFFDLDSISAQHAAVERGLVNNDLERLWQVLEELGAAYRSHGVADAMFREDLTEFDPETGEPLSPFDPETTVRLAEDLVIPGELAELTDLGTWALRDRMLAEGREAGLVGELADCDAAEMLGVVTQHYPLETRVVEVSGWLKSNESSIETLVDVARATPLRSRAAAILQLLYDVDSGAPKLLRRMRSDPGIGPAALVCLVETGVLDMMDLTEPERQLLTAESSLRLMEMDGPEAIIKGLGELPGIDARAVLDRVMSSGHPDRRALDEFRCLVVEPMGRQGLANRPKPPPKPAPGRLGATRRARARRRGQS</sequence>